<dbReference type="Proteomes" id="UP000324748">
    <property type="component" value="Unassembled WGS sequence"/>
</dbReference>
<feature type="transmembrane region" description="Helical" evidence="1">
    <location>
        <begin position="177"/>
        <end position="198"/>
    </location>
</feature>
<feature type="transmembrane region" description="Helical" evidence="1">
    <location>
        <begin position="52"/>
        <end position="76"/>
    </location>
</feature>
<proteinExistence type="predicted"/>
<dbReference type="EMBL" id="VSWC01000196">
    <property type="protein sequence ID" value="KAA1066593.1"/>
    <property type="molecule type" value="Genomic_DNA"/>
</dbReference>
<feature type="transmembrane region" description="Helical" evidence="1">
    <location>
        <begin position="260"/>
        <end position="281"/>
    </location>
</feature>
<name>A0A5B0N048_PUCGR</name>
<evidence type="ECO:0000256" key="1">
    <source>
        <dbReference type="SAM" id="Phobius"/>
    </source>
</evidence>
<evidence type="ECO:0000313" key="5">
    <source>
        <dbReference type="Proteomes" id="UP000325313"/>
    </source>
</evidence>
<keyword evidence="4" id="KW-1185">Reference proteome</keyword>
<keyword evidence="1" id="KW-0812">Transmembrane</keyword>
<evidence type="ECO:0000313" key="2">
    <source>
        <dbReference type="EMBL" id="KAA1066593.1"/>
    </source>
</evidence>
<sequence>MVSKPTSIRVALNQTISNSTTDSMSVEEFYKIESFISSNAGLELSSTTRIRFWIISTLMVLMGVFYLISLIKNVTIRNYWLIERNRNGYLNPNLEVLVPLFALINSSLVLCSIILMNRDNGRYLSRPTMITQMISYNFLFYCAATRVWRTLSVIPIVPVQLTPRGTSFLSNGLPPSLFNMLVVLLYISFPVATLPITLSMTKDADTLGREFFILNSNVKLFNAQEEDLLLDDALPPFLANELKSTFDTLRPMMYQVNRRWRFACGIYLCYCLSLFTLFIYASARLYSTLTVQVQILTQARRRFARMASVGVRSLEDDITSDDASESIQSRTMYGAIVKSIKKLKATIWTQSQDQSELLEFWDCPDSCGENAELERKAKMSSRYRTALLWQSSCSSVIFLSFVVLTACLAFDAFGVPNRTSPTRVATITFEWTGWAWSVPGSVLAFMTCCVALVPHSASEDATNARSAASTIRKSSAKGNRLQTELTRTSTESDVVNLRPYGGFLTETPQSSLAKATFTGEIKSLGSRIWRKLCPRWSSSPRSSSSPRVRKLSCFSFAENEKISDQQVVNHFPPGHGIDMQNENASEPVMRHTLQFTSGRDLLPLGQIKSDINIIKSLRHNDP</sequence>
<gene>
    <name evidence="2" type="ORF">PGT21_034176</name>
    <name evidence="3" type="ORF">PGTUg99_010824</name>
</gene>
<dbReference type="EMBL" id="VDEP01000440">
    <property type="protein sequence ID" value="KAA1081804.1"/>
    <property type="molecule type" value="Genomic_DNA"/>
</dbReference>
<accession>A0A5B0N048</accession>
<dbReference type="OrthoDB" id="2507570at2759"/>
<organism evidence="3 5">
    <name type="scientific">Puccinia graminis f. sp. tritici</name>
    <dbReference type="NCBI Taxonomy" id="56615"/>
    <lineage>
        <taxon>Eukaryota</taxon>
        <taxon>Fungi</taxon>
        <taxon>Dikarya</taxon>
        <taxon>Basidiomycota</taxon>
        <taxon>Pucciniomycotina</taxon>
        <taxon>Pucciniomycetes</taxon>
        <taxon>Pucciniales</taxon>
        <taxon>Pucciniaceae</taxon>
        <taxon>Puccinia</taxon>
    </lineage>
</organism>
<comment type="caution">
    <text evidence="3">The sequence shown here is derived from an EMBL/GenBank/DDBJ whole genome shotgun (WGS) entry which is preliminary data.</text>
</comment>
<dbReference type="AlphaFoldDB" id="A0A5B0N048"/>
<evidence type="ECO:0000313" key="3">
    <source>
        <dbReference type="EMBL" id="KAA1081804.1"/>
    </source>
</evidence>
<feature type="transmembrane region" description="Helical" evidence="1">
    <location>
        <begin position="96"/>
        <end position="117"/>
    </location>
</feature>
<evidence type="ECO:0000313" key="4">
    <source>
        <dbReference type="Proteomes" id="UP000324748"/>
    </source>
</evidence>
<feature type="transmembrane region" description="Helical" evidence="1">
    <location>
        <begin position="138"/>
        <end position="157"/>
    </location>
</feature>
<keyword evidence="1" id="KW-0472">Membrane</keyword>
<dbReference type="Proteomes" id="UP000325313">
    <property type="component" value="Unassembled WGS sequence"/>
</dbReference>
<reference evidence="4 5" key="1">
    <citation type="submission" date="2019-05" db="EMBL/GenBank/DDBJ databases">
        <title>Emergence of the Ug99 lineage of the wheat stem rust pathogen through somatic hybridization.</title>
        <authorList>
            <person name="Li F."/>
            <person name="Upadhyaya N.M."/>
            <person name="Sperschneider J."/>
            <person name="Matny O."/>
            <person name="Nguyen-Phuc H."/>
            <person name="Mago R."/>
            <person name="Raley C."/>
            <person name="Miller M.E."/>
            <person name="Silverstein K.A.T."/>
            <person name="Henningsen E."/>
            <person name="Hirsch C.D."/>
            <person name="Visser B."/>
            <person name="Pretorius Z.A."/>
            <person name="Steffenson B.J."/>
            <person name="Schwessinger B."/>
            <person name="Dodds P.N."/>
            <person name="Figueroa M."/>
        </authorList>
    </citation>
    <scope>NUCLEOTIDE SEQUENCE [LARGE SCALE GENOMIC DNA]</scope>
    <source>
        <strain evidence="2">21-0</strain>
        <strain evidence="3 5">Ug99</strain>
    </source>
</reference>
<protein>
    <submittedName>
        <fullName evidence="3">Uncharacterized protein</fullName>
    </submittedName>
</protein>
<keyword evidence="1" id="KW-1133">Transmembrane helix</keyword>